<dbReference type="PANTHER" id="PTHR43877">
    <property type="entry name" value="AMINOALKYLPHOSPHONATE N-ACETYLTRANSFERASE-RELATED-RELATED"/>
    <property type="match status" value="1"/>
</dbReference>
<dbReference type="RefSeq" id="WP_097062956.1">
    <property type="nucleotide sequence ID" value="NZ_OBMI01000001.1"/>
</dbReference>
<dbReference type="SUPFAM" id="SSF55729">
    <property type="entry name" value="Acyl-CoA N-acyltransferases (Nat)"/>
    <property type="match status" value="1"/>
</dbReference>
<dbReference type="Proteomes" id="UP000219494">
    <property type="component" value="Unassembled WGS sequence"/>
</dbReference>
<dbReference type="InterPro" id="IPR000182">
    <property type="entry name" value="GNAT_dom"/>
</dbReference>
<keyword evidence="5" id="KW-1185">Reference proteome</keyword>
<organism evidence="4 5">
    <name type="scientific">Sphingomonas guangdongensis</name>
    <dbReference type="NCBI Taxonomy" id="1141890"/>
    <lineage>
        <taxon>Bacteria</taxon>
        <taxon>Pseudomonadati</taxon>
        <taxon>Pseudomonadota</taxon>
        <taxon>Alphaproteobacteria</taxon>
        <taxon>Sphingomonadales</taxon>
        <taxon>Sphingomonadaceae</taxon>
        <taxon>Sphingomonas</taxon>
    </lineage>
</organism>
<dbReference type="GO" id="GO:0008080">
    <property type="term" value="F:N-acetyltransferase activity"/>
    <property type="evidence" value="ECO:0007669"/>
    <property type="project" value="InterPro"/>
</dbReference>
<accession>A0A285QFA3</accession>
<dbReference type="AlphaFoldDB" id="A0A285QFA3"/>
<dbReference type="Gene3D" id="3.40.630.30">
    <property type="match status" value="1"/>
</dbReference>
<dbReference type="InterPro" id="IPR050832">
    <property type="entry name" value="Bact_Acetyltransf"/>
</dbReference>
<proteinExistence type="predicted"/>
<keyword evidence="1 4" id="KW-0808">Transferase</keyword>
<dbReference type="PANTHER" id="PTHR43877:SF2">
    <property type="entry name" value="AMINOALKYLPHOSPHONATE N-ACETYLTRANSFERASE-RELATED"/>
    <property type="match status" value="1"/>
</dbReference>
<dbReference type="CDD" id="cd04301">
    <property type="entry name" value="NAT_SF"/>
    <property type="match status" value="1"/>
</dbReference>
<gene>
    <name evidence="4" type="ORF">SAMN06297144_1148</name>
</gene>
<dbReference type="InterPro" id="IPR006464">
    <property type="entry name" value="AcTrfase_RimI/Ard1"/>
</dbReference>
<dbReference type="OrthoDB" id="9804026at2"/>
<dbReference type="PROSITE" id="PS51186">
    <property type="entry name" value="GNAT"/>
    <property type="match status" value="1"/>
</dbReference>
<name>A0A285QFA3_9SPHN</name>
<sequence>MSTQLRLTDLRPGGTHDLPAVAALMADAFDPRFGEAWTSAQCMGMLALPGVALMLADQDGLLAGFALSRVVVDDGELLLLAVRPQVRGRGIGTALLRAVIADARERGAGRVHLEMRSGNSAAALYRAHGFTQVGARRDYYRGGQGERFDALTLSLTL</sequence>
<evidence type="ECO:0000313" key="5">
    <source>
        <dbReference type="Proteomes" id="UP000219494"/>
    </source>
</evidence>
<evidence type="ECO:0000256" key="2">
    <source>
        <dbReference type="ARBA" id="ARBA00023315"/>
    </source>
</evidence>
<feature type="domain" description="N-acetyltransferase" evidence="3">
    <location>
        <begin position="8"/>
        <end position="157"/>
    </location>
</feature>
<dbReference type="InterPro" id="IPR016181">
    <property type="entry name" value="Acyl_CoA_acyltransferase"/>
</dbReference>
<reference evidence="4 5" key="1">
    <citation type="submission" date="2017-07" db="EMBL/GenBank/DDBJ databases">
        <authorList>
            <person name="Sun Z.S."/>
            <person name="Albrecht U."/>
            <person name="Echele G."/>
            <person name="Lee C.C."/>
        </authorList>
    </citation>
    <scope>NUCLEOTIDE SEQUENCE [LARGE SCALE GENOMIC DNA]</scope>
    <source>
        <strain evidence="4 5">CGMCC 1.12672</strain>
    </source>
</reference>
<keyword evidence="2" id="KW-0012">Acyltransferase</keyword>
<protein>
    <submittedName>
        <fullName evidence="4">Ribosomal-protein-alanine N-acetyltransferase</fullName>
    </submittedName>
</protein>
<evidence type="ECO:0000256" key="1">
    <source>
        <dbReference type="ARBA" id="ARBA00022679"/>
    </source>
</evidence>
<evidence type="ECO:0000259" key="3">
    <source>
        <dbReference type="PROSITE" id="PS51186"/>
    </source>
</evidence>
<dbReference type="NCBIfam" id="TIGR01575">
    <property type="entry name" value="rimI"/>
    <property type="match status" value="1"/>
</dbReference>
<dbReference type="EMBL" id="OBMI01000001">
    <property type="protein sequence ID" value="SOB80610.1"/>
    <property type="molecule type" value="Genomic_DNA"/>
</dbReference>
<evidence type="ECO:0000313" key="4">
    <source>
        <dbReference type="EMBL" id="SOB80610.1"/>
    </source>
</evidence>
<dbReference type="Pfam" id="PF00583">
    <property type="entry name" value="Acetyltransf_1"/>
    <property type="match status" value="1"/>
</dbReference>